<evidence type="ECO:0000256" key="2">
    <source>
        <dbReference type="ARBA" id="ARBA00022737"/>
    </source>
</evidence>
<accession>A0ABP8ZYY8</accession>
<evidence type="ECO:0000313" key="6">
    <source>
        <dbReference type="Proteomes" id="UP001500141"/>
    </source>
</evidence>
<comment type="caution">
    <text evidence="5">The sequence shown here is derived from an EMBL/GenBank/DDBJ whole genome shotgun (WGS) entry which is preliminary data.</text>
</comment>
<proteinExistence type="inferred from homology"/>
<evidence type="ECO:0000256" key="1">
    <source>
        <dbReference type="ARBA" id="ARBA00009646"/>
    </source>
</evidence>
<dbReference type="RefSeq" id="WP_264542312.1">
    <property type="nucleotide sequence ID" value="NZ_BAABIP010000017.1"/>
</dbReference>
<feature type="chain" id="PRO_5047005665" description="Beta/gamma crystallin 'Greek key' domain-containing protein" evidence="3">
    <location>
        <begin position="21"/>
        <end position="159"/>
    </location>
</feature>
<dbReference type="PROSITE" id="PS50915">
    <property type="entry name" value="CRYSTALLIN_BETA_GAMMA"/>
    <property type="match status" value="1"/>
</dbReference>
<keyword evidence="3" id="KW-0732">Signal</keyword>
<dbReference type="SUPFAM" id="SSF49695">
    <property type="entry name" value="gamma-Crystallin-like"/>
    <property type="match status" value="1"/>
</dbReference>
<feature type="domain" description="Beta/gamma crystallin 'Greek key'" evidence="4">
    <location>
        <begin position="54"/>
        <end position="96"/>
    </location>
</feature>
<dbReference type="Gene3D" id="2.60.20.10">
    <property type="entry name" value="Crystallins"/>
    <property type="match status" value="1"/>
</dbReference>
<dbReference type="EMBL" id="BAABIP010000017">
    <property type="protein sequence ID" value="GAA4770051.1"/>
    <property type="molecule type" value="Genomic_DNA"/>
</dbReference>
<evidence type="ECO:0000256" key="3">
    <source>
        <dbReference type="SAM" id="SignalP"/>
    </source>
</evidence>
<evidence type="ECO:0000313" key="5">
    <source>
        <dbReference type="EMBL" id="GAA4770051.1"/>
    </source>
</evidence>
<gene>
    <name evidence="5" type="ORF">GCM10023230_20190</name>
</gene>
<protein>
    <recommendedName>
        <fullName evidence="4">Beta/gamma crystallin 'Greek key' domain-containing protein</fullName>
    </recommendedName>
</protein>
<feature type="signal peptide" evidence="3">
    <location>
        <begin position="1"/>
        <end position="20"/>
    </location>
</feature>
<dbReference type="Proteomes" id="UP001500141">
    <property type="component" value="Unassembled WGS sequence"/>
</dbReference>
<evidence type="ECO:0000259" key="4">
    <source>
        <dbReference type="PROSITE" id="PS50915"/>
    </source>
</evidence>
<sequence length="159" mass="18353">MKLKPLALVTTLFLVYSQYAQLPRSASNQNLKNNTIKSVKKNDILVASFHSKGDEIWFFEHENFQGKRLVLKEGIYTLDKMGSSWNDIISSVLIPENYQVQIFAEDGFKGVTISLDGYWQPGTTNQRWRYEGYPQLQVVPGISYDFNDKISSIQIYKMK</sequence>
<name>A0ABP8ZYY8_9FLAO</name>
<keyword evidence="2" id="KW-0677">Repeat</keyword>
<dbReference type="InterPro" id="IPR011024">
    <property type="entry name" value="G_crystallin-like"/>
</dbReference>
<keyword evidence="6" id="KW-1185">Reference proteome</keyword>
<comment type="similarity">
    <text evidence="1">Belongs to the beta/gamma-crystallin family.</text>
</comment>
<organism evidence="5 6">
    <name type="scientific">Flavobacterium hankyongi</name>
    <dbReference type="NCBI Taxonomy" id="1176532"/>
    <lineage>
        <taxon>Bacteria</taxon>
        <taxon>Pseudomonadati</taxon>
        <taxon>Bacteroidota</taxon>
        <taxon>Flavobacteriia</taxon>
        <taxon>Flavobacteriales</taxon>
        <taxon>Flavobacteriaceae</taxon>
        <taxon>Flavobacterium</taxon>
    </lineage>
</organism>
<dbReference type="InterPro" id="IPR001064">
    <property type="entry name" value="Beta/gamma_crystallin"/>
</dbReference>
<reference evidence="6" key="1">
    <citation type="journal article" date="2019" name="Int. J. Syst. Evol. Microbiol.">
        <title>The Global Catalogue of Microorganisms (GCM) 10K type strain sequencing project: providing services to taxonomists for standard genome sequencing and annotation.</title>
        <authorList>
            <consortium name="The Broad Institute Genomics Platform"/>
            <consortium name="The Broad Institute Genome Sequencing Center for Infectious Disease"/>
            <person name="Wu L."/>
            <person name="Ma J."/>
        </authorList>
    </citation>
    <scope>NUCLEOTIDE SEQUENCE [LARGE SCALE GENOMIC DNA]</scope>
    <source>
        <strain evidence="6">JCM 18198</strain>
    </source>
</reference>